<name>A0ACC6KAH3_9PSED</name>
<protein>
    <submittedName>
        <fullName evidence="1">Antitoxin component YwqK of YwqJK toxin-antitoxin module</fullName>
    </submittedName>
</protein>
<sequence>MHKLLLPGAIALALTGCGGYDADDLKTNSGSFTPSSQYVERDSGKPASGAVTRTEDGVKTLEFSVDDGRVDGNWIARDKQGNVTEDLNLSAGQFTGTSTIFCKQDEAKGKPSVTVVVKGGQSTETQYDCASGFSLRQTVKVDAPGTPNHRRTTGEQKAWQVVDGKQVLRGVEHYAEDGSGKRDGLSEVYFASGQIGQRSHYKAGELDGRQEEYAQFNDGTSRLVQMNTYAAGKRDGDQARYFPAPWPEQTVKEAQVYANGDEVRLTSFTFGKVHVYDRQAPSDNWTLIKQIKGQDGRLGNQVTDVEGLEYLLVNSKVDLNATLDNQGNAPIHYAADNAYELLIKLGADASKLALNGQNRLQRCLTNEIGCSTEHVLKLAAEPSAKHADLYGSTPLHLLCRSGKYMSFRANGSADEQLLALVANQDVNAKDYEGKTALHYCMKKNPQFIDGLVAAGADLDAADSAGITPMQALFLRNSELEQISSMGYQVSWSPALVEQAGRLMAHSKFRFDAPFPGFEKGLKQVMIENGDAQSAMAADRLTPTAG</sequence>
<gene>
    <name evidence="1" type="ORF">J2W83_005060</name>
</gene>
<keyword evidence="2" id="KW-1185">Reference proteome</keyword>
<dbReference type="EMBL" id="JAVDTH010000052">
    <property type="protein sequence ID" value="MDR6715416.1"/>
    <property type="molecule type" value="Genomic_DNA"/>
</dbReference>
<evidence type="ECO:0000313" key="2">
    <source>
        <dbReference type="Proteomes" id="UP001259587"/>
    </source>
</evidence>
<accession>A0ACC6KAH3</accession>
<proteinExistence type="predicted"/>
<comment type="caution">
    <text evidence="1">The sequence shown here is derived from an EMBL/GenBank/DDBJ whole genome shotgun (WGS) entry which is preliminary data.</text>
</comment>
<evidence type="ECO:0000313" key="1">
    <source>
        <dbReference type="EMBL" id="MDR6715416.1"/>
    </source>
</evidence>
<organism evidence="1 2">
    <name type="scientific">Pseudomonas hunanensis</name>
    <dbReference type="NCBI Taxonomy" id="1247546"/>
    <lineage>
        <taxon>Bacteria</taxon>
        <taxon>Pseudomonadati</taxon>
        <taxon>Pseudomonadota</taxon>
        <taxon>Gammaproteobacteria</taxon>
        <taxon>Pseudomonadales</taxon>
        <taxon>Pseudomonadaceae</taxon>
        <taxon>Pseudomonas</taxon>
    </lineage>
</organism>
<reference evidence="1" key="1">
    <citation type="submission" date="2023-07" db="EMBL/GenBank/DDBJ databases">
        <title>Sorghum-associated microbial communities from plants grown in Nebraska, USA.</title>
        <authorList>
            <person name="Schachtman D."/>
        </authorList>
    </citation>
    <scope>NUCLEOTIDE SEQUENCE</scope>
    <source>
        <strain evidence="1">BE56</strain>
    </source>
</reference>
<dbReference type="Proteomes" id="UP001259587">
    <property type="component" value="Unassembled WGS sequence"/>
</dbReference>